<evidence type="ECO:0000313" key="1">
    <source>
        <dbReference type="EMBL" id="KAK6633283.1"/>
    </source>
</evidence>
<name>A0ABR1B1P3_POLSC</name>
<proteinExistence type="predicted"/>
<organism evidence="1 2">
    <name type="scientific">Polyplax serrata</name>
    <name type="common">Common mouse louse</name>
    <dbReference type="NCBI Taxonomy" id="468196"/>
    <lineage>
        <taxon>Eukaryota</taxon>
        <taxon>Metazoa</taxon>
        <taxon>Ecdysozoa</taxon>
        <taxon>Arthropoda</taxon>
        <taxon>Hexapoda</taxon>
        <taxon>Insecta</taxon>
        <taxon>Pterygota</taxon>
        <taxon>Neoptera</taxon>
        <taxon>Paraneoptera</taxon>
        <taxon>Psocodea</taxon>
        <taxon>Troctomorpha</taxon>
        <taxon>Phthiraptera</taxon>
        <taxon>Anoplura</taxon>
        <taxon>Polyplacidae</taxon>
        <taxon>Polyplax</taxon>
    </lineage>
</organism>
<comment type="caution">
    <text evidence="1">The sequence shown here is derived from an EMBL/GenBank/DDBJ whole genome shotgun (WGS) entry which is preliminary data.</text>
</comment>
<protein>
    <submittedName>
        <fullName evidence="1">Uncharacterized protein</fullName>
    </submittedName>
</protein>
<keyword evidence="2" id="KW-1185">Reference proteome</keyword>
<dbReference type="EMBL" id="JAWJWF010000004">
    <property type="protein sequence ID" value="KAK6633283.1"/>
    <property type="molecule type" value="Genomic_DNA"/>
</dbReference>
<accession>A0ABR1B1P3</accession>
<dbReference type="Proteomes" id="UP001359485">
    <property type="component" value="Unassembled WGS sequence"/>
</dbReference>
<gene>
    <name evidence="1" type="ORF">RUM44_003884</name>
</gene>
<reference evidence="1 2" key="1">
    <citation type="submission" date="2023-09" db="EMBL/GenBank/DDBJ databases">
        <title>Genomes of two closely related lineages of the louse Polyplax serrata with different host specificities.</title>
        <authorList>
            <person name="Martinu J."/>
            <person name="Tarabai H."/>
            <person name="Stefka J."/>
            <person name="Hypsa V."/>
        </authorList>
    </citation>
    <scope>NUCLEOTIDE SEQUENCE [LARGE SCALE GENOMIC DNA]</scope>
    <source>
        <strain evidence="1">98ZLc_SE</strain>
    </source>
</reference>
<sequence>MLKASSVFSIYSLPCPAWWTRKKTFQISLAMLRSCCKSSDDMAQFFAKTKMIRKAAMEYDMESFDETLRECCAEPKAFHLSYKEKKIFMKTNVNILIQNNMLKSNIDLEEHLVSHFEAFPYVPFQKTLENQNRETTITLKKLRGSVEKQYLAWKFNVHKDIINAIYSCFGACILPGRSFSRLHEKLKALNECQYLQEESVQNKFYILTMTPFDNNCFREFKNTFAGVSWDKVGRLYPEIIVKPFVCLMELLDILKNEKFTNEQIQNALPVFRNTMRFIVFRLLYVLNTDKFCHMREHSDFLSLLAFPMSYLKTCNWDQLRDQKTSFLKERIWHSGKFLLYHLHFELKKLLNIDPEDFIYLCRHPKITVLPWSQIYETILYLKDNFSDTEIKDSIHIILYPKAAIQLALNTINENEDILRDVGFENGCVSQKTNLFNHGTKLRNKMLQLCLYYIEKPLEFSGTGIFQ</sequence>
<evidence type="ECO:0000313" key="2">
    <source>
        <dbReference type="Proteomes" id="UP001359485"/>
    </source>
</evidence>